<comment type="caution">
    <text evidence="12">The sequence shown here is derived from an EMBL/GenBank/DDBJ whole genome shotgun (WGS) entry which is preliminary data.</text>
</comment>
<dbReference type="Proteomes" id="UP000216478">
    <property type="component" value="Unassembled WGS sequence"/>
</dbReference>
<feature type="active site" description="Acyl-ester intermediate" evidence="7">
    <location>
        <position position="57"/>
    </location>
</feature>
<dbReference type="InterPro" id="IPR036680">
    <property type="entry name" value="SPOR-like_sf"/>
</dbReference>
<evidence type="ECO:0000313" key="12">
    <source>
        <dbReference type="EMBL" id="OYR16043.1"/>
    </source>
</evidence>
<dbReference type="PRINTS" id="PR00725">
    <property type="entry name" value="DADACBPTASE1"/>
</dbReference>
<dbReference type="PROSITE" id="PS51724">
    <property type="entry name" value="SPOR"/>
    <property type="match status" value="1"/>
</dbReference>
<keyword evidence="3" id="KW-0378">Hydrolase</keyword>
<evidence type="ECO:0000256" key="6">
    <source>
        <dbReference type="ARBA" id="ARBA00023316"/>
    </source>
</evidence>
<proteinExistence type="inferred from homology"/>
<evidence type="ECO:0000256" key="1">
    <source>
        <dbReference type="ARBA" id="ARBA00007164"/>
    </source>
</evidence>
<keyword evidence="6" id="KW-0961">Cell wall biogenesis/degradation</keyword>
<evidence type="ECO:0000256" key="4">
    <source>
        <dbReference type="ARBA" id="ARBA00022960"/>
    </source>
</evidence>
<dbReference type="GO" id="GO:0042834">
    <property type="term" value="F:peptidoglycan binding"/>
    <property type="evidence" value="ECO:0007669"/>
    <property type="project" value="InterPro"/>
</dbReference>
<evidence type="ECO:0000256" key="8">
    <source>
        <dbReference type="PIRSR" id="PIRSR618044-2"/>
    </source>
</evidence>
<organism evidence="12 13">
    <name type="scientific">Brucella grignonensis</name>
    <dbReference type="NCBI Taxonomy" id="94627"/>
    <lineage>
        <taxon>Bacteria</taxon>
        <taxon>Pseudomonadati</taxon>
        <taxon>Pseudomonadota</taxon>
        <taxon>Alphaproteobacteria</taxon>
        <taxon>Hyphomicrobiales</taxon>
        <taxon>Brucellaceae</taxon>
        <taxon>Brucella/Ochrobactrum group</taxon>
        <taxon>Brucella</taxon>
    </lineage>
</organism>
<keyword evidence="13" id="KW-1185">Reference proteome</keyword>
<dbReference type="PANTHER" id="PTHR21581:SF6">
    <property type="entry name" value="TRAFFICKING PROTEIN PARTICLE COMPLEX SUBUNIT 12"/>
    <property type="match status" value="1"/>
</dbReference>
<dbReference type="GO" id="GO:0008360">
    <property type="term" value="P:regulation of cell shape"/>
    <property type="evidence" value="ECO:0007669"/>
    <property type="project" value="UniProtKB-KW"/>
</dbReference>
<name>A0A256FMG6_9HYPH</name>
<dbReference type="Pfam" id="PF00768">
    <property type="entry name" value="Peptidase_S11"/>
    <property type="match status" value="1"/>
</dbReference>
<feature type="active site" description="Proton acceptor" evidence="7">
    <location>
        <position position="60"/>
    </location>
</feature>
<evidence type="ECO:0000259" key="11">
    <source>
        <dbReference type="PROSITE" id="PS51724"/>
    </source>
</evidence>
<dbReference type="AlphaFoldDB" id="A0A256FMG6"/>
<dbReference type="InterPro" id="IPR001967">
    <property type="entry name" value="Peptidase_S11_N"/>
</dbReference>
<dbReference type="PANTHER" id="PTHR21581">
    <property type="entry name" value="D-ALANYL-D-ALANINE CARBOXYPEPTIDASE"/>
    <property type="match status" value="1"/>
</dbReference>
<evidence type="ECO:0000256" key="10">
    <source>
        <dbReference type="SAM" id="SignalP"/>
    </source>
</evidence>
<dbReference type="InterPro" id="IPR018044">
    <property type="entry name" value="Peptidase_S11"/>
</dbReference>
<keyword evidence="5" id="KW-0573">Peptidoglycan synthesis</keyword>
<dbReference type="GO" id="GO:0009252">
    <property type="term" value="P:peptidoglycan biosynthetic process"/>
    <property type="evidence" value="ECO:0007669"/>
    <property type="project" value="UniProtKB-KW"/>
</dbReference>
<reference evidence="12 13" key="1">
    <citation type="submission" date="2017-07" db="EMBL/GenBank/DDBJ databases">
        <title>Phylogenetic study on the rhizospheric bacterium Ochrobactrum sp. A44.</title>
        <authorList>
            <person name="Krzyzanowska D.M."/>
            <person name="Ossowicki A."/>
            <person name="Rajewska M."/>
            <person name="Maciag T."/>
            <person name="Kaczynski Z."/>
            <person name="Czerwicka M."/>
            <person name="Jafra S."/>
        </authorList>
    </citation>
    <scope>NUCLEOTIDE SEQUENCE [LARGE SCALE GENOMIC DNA]</scope>
    <source>
        <strain evidence="12 13">OgA9a</strain>
    </source>
</reference>
<feature type="binding site" evidence="8">
    <location>
        <position position="220"/>
    </location>
    <ligand>
        <name>substrate</name>
    </ligand>
</feature>
<dbReference type="Gene3D" id="3.40.710.10">
    <property type="entry name" value="DD-peptidase/beta-lactamase superfamily"/>
    <property type="match status" value="1"/>
</dbReference>
<evidence type="ECO:0000256" key="2">
    <source>
        <dbReference type="ARBA" id="ARBA00022729"/>
    </source>
</evidence>
<dbReference type="GO" id="GO:0071555">
    <property type="term" value="P:cell wall organization"/>
    <property type="evidence" value="ECO:0007669"/>
    <property type="project" value="UniProtKB-KW"/>
</dbReference>
<dbReference type="Pfam" id="PF05036">
    <property type="entry name" value="SPOR"/>
    <property type="match status" value="1"/>
</dbReference>
<dbReference type="InterPro" id="IPR007730">
    <property type="entry name" value="SPOR-like_dom"/>
</dbReference>
<dbReference type="EMBL" id="NNRL01000153">
    <property type="protein sequence ID" value="OYR16043.1"/>
    <property type="molecule type" value="Genomic_DNA"/>
</dbReference>
<dbReference type="RefSeq" id="WP_094539621.1">
    <property type="nucleotide sequence ID" value="NZ_JBHEER010000011.1"/>
</dbReference>
<dbReference type="GO" id="GO:0009002">
    <property type="term" value="F:serine-type D-Ala-D-Ala carboxypeptidase activity"/>
    <property type="evidence" value="ECO:0007669"/>
    <property type="project" value="InterPro"/>
</dbReference>
<comment type="similarity">
    <text evidence="1 9">Belongs to the peptidase S11 family.</text>
</comment>
<evidence type="ECO:0000256" key="5">
    <source>
        <dbReference type="ARBA" id="ARBA00022984"/>
    </source>
</evidence>
<keyword evidence="2 10" id="KW-0732">Signal</keyword>
<accession>A0A256FMG6</accession>
<sequence length="407" mass="43842">MHKSLSRTSQLIAGVALGASIFCTTNAMANVSWVVFDADSGIVLGQDGATEQRAPASLAKMMTLYLTFEALKTGKLHWDDEMPISKNAAAKVRMKLYLKAGETISVRDAVNGMVIVSANDAATVVGEYLGGSESGFGRLMTQRARNLGMKSTYFANPSGLTAKMTQLTTARDMAVLGMSLRRDFPQEYALFSQRSFTYKGRPFNGHNNLMYRYQGVDGIKTGYTDVSGYNLVSSAIINDKHLVGVVLGAGSSRERDDRMAKLLTRFGTEGAGTATEEVVAAAAAIQTPLPVISPLKPQKPKVDAVADMIDDSRIEQGDGGFLVKSAMSAWRVQVGVSPSRKGADELQAKYLPVVSRLVPGTKAEISTAPRGRKVYRVRFTGFKDSDAAEKTCTKLKQQGVPCLAIRN</sequence>
<evidence type="ECO:0000256" key="3">
    <source>
        <dbReference type="ARBA" id="ARBA00022801"/>
    </source>
</evidence>
<dbReference type="InterPro" id="IPR012338">
    <property type="entry name" value="Beta-lactam/transpept-like"/>
</dbReference>
<protein>
    <submittedName>
        <fullName evidence="12">Beta-lactamase enzyme family protein</fullName>
    </submittedName>
</protein>
<dbReference type="GO" id="GO:0006508">
    <property type="term" value="P:proteolysis"/>
    <property type="evidence" value="ECO:0007669"/>
    <property type="project" value="InterPro"/>
</dbReference>
<evidence type="ECO:0000313" key="13">
    <source>
        <dbReference type="Proteomes" id="UP000216478"/>
    </source>
</evidence>
<evidence type="ECO:0000256" key="7">
    <source>
        <dbReference type="PIRSR" id="PIRSR618044-1"/>
    </source>
</evidence>
<dbReference type="SUPFAM" id="SSF56601">
    <property type="entry name" value="beta-lactamase/transpeptidase-like"/>
    <property type="match status" value="1"/>
</dbReference>
<gene>
    <name evidence="12" type="ORF">CEV33_0093</name>
</gene>
<feature type="signal peptide" evidence="10">
    <location>
        <begin position="1"/>
        <end position="29"/>
    </location>
</feature>
<dbReference type="Gene3D" id="3.30.70.1070">
    <property type="entry name" value="Sporulation related repeat"/>
    <property type="match status" value="1"/>
</dbReference>
<feature type="active site" evidence="7">
    <location>
        <position position="117"/>
    </location>
</feature>
<feature type="chain" id="PRO_5012558780" evidence="10">
    <location>
        <begin position="30"/>
        <end position="407"/>
    </location>
</feature>
<keyword evidence="4" id="KW-0133">Cell shape</keyword>
<feature type="domain" description="SPOR" evidence="11">
    <location>
        <begin position="324"/>
        <end position="407"/>
    </location>
</feature>
<dbReference type="OrthoDB" id="5291989at2"/>
<evidence type="ECO:0000256" key="9">
    <source>
        <dbReference type="RuleBase" id="RU004016"/>
    </source>
</evidence>
<dbReference type="SUPFAM" id="SSF110997">
    <property type="entry name" value="Sporulation related repeat"/>
    <property type="match status" value="1"/>
</dbReference>